<dbReference type="Pfam" id="PF08751">
    <property type="entry name" value="TrwC"/>
    <property type="match status" value="1"/>
</dbReference>
<dbReference type="SUPFAM" id="SSF55464">
    <property type="entry name" value="Origin of replication-binding domain, RBD-like"/>
    <property type="match status" value="1"/>
</dbReference>
<reference evidence="3" key="1">
    <citation type="submission" date="2022-08" db="EMBL/GenBank/DDBJ databases">
        <title>Whole genome sequencing of non-tuberculosis mycobacteria type-strains.</title>
        <authorList>
            <person name="Igarashi Y."/>
            <person name="Osugi A."/>
            <person name="Mitarai S."/>
        </authorList>
    </citation>
    <scope>NUCLEOTIDE SEQUENCE</scope>
    <source>
        <strain evidence="3">JCM 16369</strain>
    </source>
</reference>
<evidence type="ECO:0000256" key="1">
    <source>
        <dbReference type="SAM" id="MobiDB-lite"/>
    </source>
</evidence>
<name>A0ABY3TZV3_9MYCO</name>
<dbReference type="Gene3D" id="3.40.50.300">
    <property type="entry name" value="P-loop containing nucleotide triphosphate hydrolases"/>
    <property type="match status" value="2"/>
</dbReference>
<dbReference type="NCBIfam" id="NF041492">
    <property type="entry name" value="MobF"/>
    <property type="match status" value="1"/>
</dbReference>
<dbReference type="Gene3D" id="2.30.30.940">
    <property type="match status" value="1"/>
</dbReference>
<evidence type="ECO:0000313" key="3">
    <source>
        <dbReference type="EMBL" id="ULN44463.1"/>
    </source>
</evidence>
<organism evidence="3 4">
    <name type="scientific">Mycolicibacterium crocinum</name>
    <dbReference type="NCBI Taxonomy" id="388459"/>
    <lineage>
        <taxon>Bacteria</taxon>
        <taxon>Bacillati</taxon>
        <taxon>Actinomycetota</taxon>
        <taxon>Actinomycetes</taxon>
        <taxon>Mycobacteriales</taxon>
        <taxon>Mycobacteriaceae</taxon>
        <taxon>Mycolicibacterium</taxon>
    </lineage>
</organism>
<protein>
    <submittedName>
        <fullName evidence="3">Relaxase domain-containing protein</fullName>
    </submittedName>
</protein>
<accession>A0ABY3TZV3</accession>
<dbReference type="InterPro" id="IPR050534">
    <property type="entry name" value="Coronavir_polyprotein_1ab"/>
</dbReference>
<dbReference type="SUPFAM" id="SSF52540">
    <property type="entry name" value="P-loop containing nucleoside triphosphate hydrolases"/>
    <property type="match status" value="2"/>
</dbReference>
<evidence type="ECO:0000259" key="2">
    <source>
        <dbReference type="Pfam" id="PF08751"/>
    </source>
</evidence>
<evidence type="ECO:0000313" key="4">
    <source>
        <dbReference type="Proteomes" id="UP001055337"/>
    </source>
</evidence>
<feature type="compositionally biased region" description="Basic and acidic residues" evidence="1">
    <location>
        <begin position="910"/>
        <end position="919"/>
    </location>
</feature>
<feature type="domain" description="TrwC relaxase" evidence="2">
    <location>
        <begin position="13"/>
        <end position="320"/>
    </location>
</feature>
<dbReference type="Pfam" id="PF13604">
    <property type="entry name" value="AAA_30"/>
    <property type="match status" value="1"/>
</dbReference>
<dbReference type="EMBL" id="CP092362">
    <property type="protein sequence ID" value="ULN44463.1"/>
    <property type="molecule type" value="Genomic_DNA"/>
</dbReference>
<keyword evidence="4" id="KW-1185">Reference proteome</keyword>
<dbReference type="RefSeq" id="WP_240180508.1">
    <property type="nucleotide sequence ID" value="NZ_CP092362.2"/>
</dbReference>
<proteinExistence type="predicted"/>
<gene>
    <name evidence="3" type="ORF">MI149_20950</name>
</gene>
<dbReference type="Proteomes" id="UP001055337">
    <property type="component" value="Chromosome"/>
</dbReference>
<dbReference type="PANTHER" id="PTHR43788">
    <property type="entry name" value="DNA2/NAM7 HELICASE FAMILY MEMBER"/>
    <property type="match status" value="1"/>
</dbReference>
<dbReference type="InterPro" id="IPR014862">
    <property type="entry name" value="TrwC"/>
</dbReference>
<dbReference type="CDD" id="cd18809">
    <property type="entry name" value="SF1_C_RecD"/>
    <property type="match status" value="1"/>
</dbReference>
<sequence length="933" mass="100946">MLTISKLKRSSVSYYIDTAEAAGRASFDLQRANGGLGEYYSEHETRTPMWLCAGDTHTAGRLVGLTDVQRAGGEADSVVVARWLDDGIAPNGARGRAFGNRGVHGFDLTFAAPKSVSLLRALRADDVVQKAIAAAHSTAIAEAMEYLAAHAGYTRVHNSVTGEKDLVKLPGLVAVAYQHETSRCGDPHLHTHVILPNRQARSDGALVSIDGTSLYHEARAAGVIYQATLRRELHQSLGIEWAPVDPGTGMAEAAGVDRDTITAWSRRSSQLREWAAHNLVSVDGPLSAAQLAAAQKATRPAKPEELAWSELQRQWSEDARGLVLDRAAFLEARAARRAAGRSAFDGASLAAAAEKIEKAVFTRADLVEIVGAHLPVDGDQSPRAAVEAAVDEAGMRLTAPRAAHEREGRERFTLARILADEGALLRLVDATNDRARLWVRDDDTAGLSPDQRAAVRNIGDSPWLVQPLSAPAGAGKTTSLRALASATHHRFGATVLVLAPTGQAVDVAMREGAGDDGLTVAKALQSLRVNTLKLDPATLVVIDEAGMVGTDDLRQLLTATTQAGAKTVLVGDASQLAPVKARGGMFAQLCTDLPWTQRLSEVWRMTDPEERTASLALRDGELTERHHAVDWYRSHDRLHCGDAITVAADALAAYTADTELGRDALLVCDTTEMVDALNLRIHNDRIDKNAPSVRGARGQKISVGDLIITRRNDPTIAFHHSTPGAEALPSVRNGNRWRVGAIDAKTNRVAAERFDDKARVVFESDYVREHVSLGYAVTVHSAQGVTADAGIAVLREDTSRNLLYVAMTRGRQANHAYIYERSTEASEFGHDGPAGMHVAQRGDSREAAPLIHSILTHDEPEVTAHDYAAQTSDEVLPARVRDLLKMRDAAMQRRQESYEAWKTRRQVHGISRDAQERHISGSQHRSTDYGLEL</sequence>
<feature type="region of interest" description="Disordered" evidence="1">
    <location>
        <begin position="906"/>
        <end position="933"/>
    </location>
</feature>
<dbReference type="InterPro" id="IPR027417">
    <property type="entry name" value="P-loop_NTPase"/>
</dbReference>